<dbReference type="STRING" id="873449.STRCR_1061"/>
<dbReference type="GO" id="GO:0006629">
    <property type="term" value="P:lipid metabolic process"/>
    <property type="evidence" value="ECO:0007669"/>
    <property type="project" value="InterPro"/>
</dbReference>
<dbReference type="GO" id="GO:0008081">
    <property type="term" value="F:phosphoric diester hydrolase activity"/>
    <property type="evidence" value="ECO:0007669"/>
    <property type="project" value="InterPro"/>
</dbReference>
<protein>
    <submittedName>
        <fullName evidence="3">Glycerophosphoryl diester phosphodiesterase family protein</fullName>
    </submittedName>
</protein>
<gene>
    <name evidence="3" type="ORF">STRCR_1061</name>
</gene>
<evidence type="ECO:0000313" key="4">
    <source>
        <dbReference type="Proteomes" id="UP000004322"/>
    </source>
</evidence>
<dbReference type="eggNOG" id="COG4781">
    <property type="taxonomic scope" value="Bacteria"/>
</dbReference>
<dbReference type="OrthoDB" id="384721at2"/>
<keyword evidence="1" id="KW-1133">Transmembrane helix</keyword>
<evidence type="ECO:0000313" key="3">
    <source>
        <dbReference type="EMBL" id="EHI73836.1"/>
    </source>
</evidence>
<organism evidence="3 4">
    <name type="scientific">Streptococcus criceti HS-6</name>
    <dbReference type="NCBI Taxonomy" id="873449"/>
    <lineage>
        <taxon>Bacteria</taxon>
        <taxon>Bacillati</taxon>
        <taxon>Bacillota</taxon>
        <taxon>Bacilli</taxon>
        <taxon>Lactobacillales</taxon>
        <taxon>Streptococcaceae</taxon>
        <taxon>Streptococcus</taxon>
    </lineage>
</organism>
<dbReference type="InterPro" id="IPR018476">
    <property type="entry name" value="GlyceroP-diester-Pdiesterase_M"/>
</dbReference>
<name>G5JT93_STRCG</name>
<dbReference type="eggNOG" id="COG0584">
    <property type="taxonomic scope" value="Bacteria"/>
</dbReference>
<dbReference type="EMBL" id="AEUV02000002">
    <property type="protein sequence ID" value="EHI73836.1"/>
    <property type="molecule type" value="Genomic_DNA"/>
</dbReference>
<sequence>MITFRALLKETWKNLWQHLWTYLLMAIILQVGLAYLAKGLLCFLFNRVVGFAGLISLTPDSWSAIRHHPLALLFFCLYLLILTGTIYLEFAILTITVARTYRPFSIRQIIKSLPQKWRDLCSYQLLAFLFYLTLMVPLAGYGLKFGLLSRFNIPNVMSDQLMKSSLGKFSYLIGLALVAYFNLRFIYFIPLYTISNRRPCQVLRDSWQLTKGAQLKVLAFFACYSLTAGLGLTLIYSGTALLFDQLGQAGNSLLIQTSFDNLIRVLNFGTILKLKYVLIILLTSHFLKHEKYQLNLPYLSENKPVWTLPRWSRLLIPLTLLIWFISNSLSLYLLPRNTHALLIAHRGDVTHGVENSITAMQAAHKAGADYSEMDVIMTKDQQFVVSHDNNLKRLTGLDKNISDLTLAQVTKLKTYQNGHSDHIASLDEFIKAAQACHQKIAIELKPYGHEPANYADIFIKKLKDLKAVQDNKIMSMKLPVIEAIERKLPQADTGYLVSLQLGPLPPHKVDFYAIEEFSYNNVAALSAHQQKKDLYVWTVNDNSLLHHFLHSPVNGIITDKLTKFKTNQKEIGPQDSYFDRAIHLLEIEFSDS</sequence>
<dbReference type="PANTHER" id="PTHR46211">
    <property type="entry name" value="GLYCEROPHOSPHORYL DIESTER PHOSPHODIESTERASE"/>
    <property type="match status" value="1"/>
</dbReference>
<dbReference type="CDD" id="cd08579">
    <property type="entry name" value="GDPD_memb_like"/>
    <property type="match status" value="1"/>
</dbReference>
<feature type="domain" description="GP-PDE" evidence="2">
    <location>
        <begin position="340"/>
        <end position="568"/>
    </location>
</feature>
<feature type="transmembrane region" description="Helical" evidence="1">
    <location>
        <begin position="44"/>
        <end position="65"/>
    </location>
</feature>
<evidence type="ECO:0000259" key="2">
    <source>
        <dbReference type="PROSITE" id="PS51704"/>
    </source>
</evidence>
<keyword evidence="1" id="KW-0472">Membrane</keyword>
<dbReference type="Pfam" id="PF10110">
    <property type="entry name" value="GPDPase_memb"/>
    <property type="match status" value="1"/>
</dbReference>
<comment type="caution">
    <text evidence="3">The sequence shown here is derived from an EMBL/GenBank/DDBJ whole genome shotgun (WGS) entry which is preliminary data.</text>
</comment>
<dbReference type="InterPro" id="IPR017946">
    <property type="entry name" value="PLC-like_Pdiesterase_TIM-brl"/>
</dbReference>
<dbReference type="Proteomes" id="UP000004322">
    <property type="component" value="Unassembled WGS sequence"/>
</dbReference>
<dbReference type="InterPro" id="IPR030395">
    <property type="entry name" value="GP_PDE_dom"/>
</dbReference>
<proteinExistence type="predicted"/>
<feature type="transmembrane region" description="Helical" evidence="1">
    <location>
        <begin position="120"/>
        <end position="143"/>
    </location>
</feature>
<feature type="transmembrane region" description="Helical" evidence="1">
    <location>
        <begin position="215"/>
        <end position="242"/>
    </location>
</feature>
<evidence type="ECO:0000256" key="1">
    <source>
        <dbReference type="SAM" id="Phobius"/>
    </source>
</evidence>
<dbReference type="RefSeq" id="WP_004226308.1">
    <property type="nucleotide sequence ID" value="NZ_AEUV02000002.1"/>
</dbReference>
<keyword evidence="1" id="KW-0812">Transmembrane</keyword>
<dbReference type="PROSITE" id="PS51704">
    <property type="entry name" value="GP_PDE"/>
    <property type="match status" value="1"/>
</dbReference>
<dbReference type="Pfam" id="PF03009">
    <property type="entry name" value="GDPD"/>
    <property type="match status" value="1"/>
</dbReference>
<dbReference type="PANTHER" id="PTHR46211:SF8">
    <property type="entry name" value="PHOSPHODIESTERASE"/>
    <property type="match status" value="1"/>
</dbReference>
<accession>G5JT93</accession>
<reference evidence="3" key="1">
    <citation type="submission" date="2011-07" db="EMBL/GenBank/DDBJ databases">
        <authorList>
            <person name="Stanhope M.J."/>
            <person name="Durkin A.S."/>
            <person name="Hostetler J."/>
            <person name="Kim M."/>
            <person name="Radune D."/>
            <person name="Singh I."/>
            <person name="Town C.D."/>
        </authorList>
    </citation>
    <scope>NUCLEOTIDE SEQUENCE [LARGE SCALE GENOMIC DNA]</scope>
    <source>
        <strain evidence="3">HS-6</strain>
    </source>
</reference>
<dbReference type="AlphaFoldDB" id="G5JT93"/>
<feature type="transmembrane region" description="Helical" evidence="1">
    <location>
        <begin position="169"/>
        <end position="194"/>
    </location>
</feature>
<feature type="transmembrane region" description="Helical" evidence="1">
    <location>
        <begin position="314"/>
        <end position="334"/>
    </location>
</feature>
<feature type="transmembrane region" description="Helical" evidence="1">
    <location>
        <begin position="20"/>
        <end position="37"/>
    </location>
</feature>
<feature type="transmembrane region" description="Helical" evidence="1">
    <location>
        <begin position="71"/>
        <end position="99"/>
    </location>
</feature>
<feature type="transmembrane region" description="Helical" evidence="1">
    <location>
        <begin position="262"/>
        <end position="282"/>
    </location>
</feature>
<dbReference type="Gene3D" id="3.20.20.190">
    <property type="entry name" value="Phosphatidylinositol (PI) phosphodiesterase"/>
    <property type="match status" value="1"/>
</dbReference>
<keyword evidence="4" id="KW-1185">Reference proteome</keyword>
<dbReference type="SUPFAM" id="SSF51695">
    <property type="entry name" value="PLC-like phosphodiesterases"/>
    <property type="match status" value="1"/>
</dbReference>